<reference evidence="1 2" key="1">
    <citation type="submission" date="2023-07" db="EMBL/GenBank/DDBJ databases">
        <title>Closed genoem sequence of Methanomicrococcus sp. Hf6.</title>
        <authorList>
            <person name="Poehlein A."/>
            <person name="Protasov E."/>
            <person name="Platt K."/>
            <person name="Reeh H."/>
            <person name="Daniel R."/>
            <person name="Brune A."/>
        </authorList>
    </citation>
    <scope>NUCLEOTIDE SEQUENCE [LARGE SCALE GENOMIC DNA]</scope>
    <source>
        <strain evidence="1 2">Hf6</strain>
    </source>
</reference>
<proteinExistence type="predicted"/>
<dbReference type="AlphaFoldDB" id="A0AA96VAR5"/>
<organism evidence="1 2">
    <name type="scientific">Methanimicrococcus hongohii</name>
    <dbReference type="NCBI Taxonomy" id="3028295"/>
    <lineage>
        <taxon>Archaea</taxon>
        <taxon>Methanobacteriati</taxon>
        <taxon>Methanobacteriota</taxon>
        <taxon>Stenosarchaea group</taxon>
        <taxon>Methanomicrobia</taxon>
        <taxon>Methanosarcinales</taxon>
        <taxon>Methanosarcinaceae</taxon>
        <taxon>Methanimicrococcus</taxon>
    </lineage>
</organism>
<name>A0AA96VAR5_9EURY</name>
<dbReference type="EMBL" id="CP131059">
    <property type="protein sequence ID" value="WNY23537.1"/>
    <property type="molecule type" value="Genomic_DNA"/>
</dbReference>
<dbReference type="Proteomes" id="UP001302978">
    <property type="component" value="Chromosome"/>
</dbReference>
<dbReference type="RefSeq" id="WP_316558562.1">
    <property type="nucleotide sequence ID" value="NZ_CP131059.1"/>
</dbReference>
<sequence>MDQTKNDNTTILIEYQKKQLAAENFKYYQNILKDYYIPSNKLLKKTHKELIDFRAELKKDYDLSPEFKHVPVFKYHNRLSAIINDFITEGLEMNGAYRYIGKELDRDIVVFIFSLESVKNQLTEQAFITHDDSGEVAEKFEKADAALIRVCKLSDEIIVNITNLLESLNVELNRDYSSYAVAEEDELFREE</sequence>
<protein>
    <submittedName>
        <fullName evidence="1">Uncharacterized protein</fullName>
    </submittedName>
</protein>
<dbReference type="GeneID" id="85195371"/>
<accession>A0AA96VAR5</accession>
<evidence type="ECO:0000313" key="1">
    <source>
        <dbReference type="EMBL" id="WNY23537.1"/>
    </source>
</evidence>
<dbReference type="KEGG" id="mehf:MmiHf6_08460"/>
<evidence type="ECO:0000313" key="2">
    <source>
        <dbReference type="Proteomes" id="UP001302978"/>
    </source>
</evidence>
<gene>
    <name evidence="1" type="ORF">MmiHf6_08460</name>
</gene>
<keyword evidence="2" id="KW-1185">Reference proteome</keyword>